<proteinExistence type="predicted"/>
<protein>
    <submittedName>
        <fullName evidence="1">28459_t:CDS:1</fullName>
    </submittedName>
</protein>
<name>A0A9N9KAA5_9GLOM</name>
<organism evidence="1 2">
    <name type="scientific">Dentiscutata erythropus</name>
    <dbReference type="NCBI Taxonomy" id="1348616"/>
    <lineage>
        <taxon>Eukaryota</taxon>
        <taxon>Fungi</taxon>
        <taxon>Fungi incertae sedis</taxon>
        <taxon>Mucoromycota</taxon>
        <taxon>Glomeromycotina</taxon>
        <taxon>Glomeromycetes</taxon>
        <taxon>Diversisporales</taxon>
        <taxon>Gigasporaceae</taxon>
        <taxon>Dentiscutata</taxon>
    </lineage>
</organism>
<evidence type="ECO:0000313" key="2">
    <source>
        <dbReference type="Proteomes" id="UP000789405"/>
    </source>
</evidence>
<comment type="caution">
    <text evidence="1">The sequence shown here is derived from an EMBL/GenBank/DDBJ whole genome shotgun (WGS) entry which is preliminary data.</text>
</comment>
<reference evidence="1" key="1">
    <citation type="submission" date="2021-06" db="EMBL/GenBank/DDBJ databases">
        <authorList>
            <person name="Kallberg Y."/>
            <person name="Tangrot J."/>
            <person name="Rosling A."/>
        </authorList>
    </citation>
    <scope>NUCLEOTIDE SEQUENCE</scope>
    <source>
        <strain evidence="1">MA453B</strain>
    </source>
</reference>
<evidence type="ECO:0000313" key="1">
    <source>
        <dbReference type="EMBL" id="CAG8818962.1"/>
    </source>
</evidence>
<feature type="non-terminal residue" evidence="1">
    <location>
        <position position="45"/>
    </location>
</feature>
<keyword evidence="2" id="KW-1185">Reference proteome</keyword>
<dbReference type="AlphaFoldDB" id="A0A9N9KAA5"/>
<dbReference type="EMBL" id="CAJVPY010057261">
    <property type="protein sequence ID" value="CAG8818962.1"/>
    <property type="molecule type" value="Genomic_DNA"/>
</dbReference>
<dbReference type="Proteomes" id="UP000789405">
    <property type="component" value="Unassembled WGS sequence"/>
</dbReference>
<gene>
    <name evidence="1" type="ORF">DERYTH_LOCUS26709</name>
</gene>
<accession>A0A9N9KAA5</accession>
<feature type="non-terminal residue" evidence="1">
    <location>
        <position position="1"/>
    </location>
</feature>
<sequence>SRFAPSCGSFARKINDPLETQMKTTWKISPLETQMKTTWKISKRM</sequence>